<evidence type="ECO:0000256" key="6">
    <source>
        <dbReference type="ARBA" id="ARBA00022918"/>
    </source>
</evidence>
<keyword evidence="1" id="KW-0808">Transferase</keyword>
<sequence>MFPVTPVEGSEKNYPVHDKELLAMKYALVKFRVHLLGQKPFVIYTDHASLRTATSSPHLSLRMARWLSFFAEYRPLICHITWVGVVHTREHSFSLKRTLANSGPITRGVTKLAHQWLGPARIDADAGFDNWRVTRLDTQDGLDVHCSFLLSYHYPPRQHETVADRILRELALEEDEVDDNGNGNDDGDGAERPLDGEDDGTRIERHNTDGARTGGRAASGSIGSPGDREPGTAPPEQTIRSQPEIANTVVGSGPTLGQQAISRSEDAEEKSTAILQTASRHLGLNNE</sequence>
<dbReference type="OrthoDB" id="2194247at2759"/>
<reference evidence="9" key="1">
    <citation type="submission" date="2023-04" db="EMBL/GenBank/DDBJ databases">
        <title>Phytophthora fragariaefolia NBRC 109709.</title>
        <authorList>
            <person name="Ichikawa N."/>
            <person name="Sato H."/>
            <person name="Tonouchi N."/>
        </authorList>
    </citation>
    <scope>NUCLEOTIDE SEQUENCE</scope>
    <source>
        <strain evidence="9">NBRC 109709</strain>
    </source>
</reference>
<organism evidence="9 10">
    <name type="scientific">Phytophthora fragariaefolia</name>
    <dbReference type="NCBI Taxonomy" id="1490495"/>
    <lineage>
        <taxon>Eukaryota</taxon>
        <taxon>Sar</taxon>
        <taxon>Stramenopiles</taxon>
        <taxon>Oomycota</taxon>
        <taxon>Peronosporomycetes</taxon>
        <taxon>Peronosporales</taxon>
        <taxon>Peronosporaceae</taxon>
        <taxon>Phytophthora</taxon>
    </lineage>
</organism>
<evidence type="ECO:0000256" key="1">
    <source>
        <dbReference type="ARBA" id="ARBA00022679"/>
    </source>
</evidence>
<protein>
    <submittedName>
        <fullName evidence="9">Unnamed protein product</fullName>
    </submittedName>
</protein>
<evidence type="ECO:0000256" key="7">
    <source>
        <dbReference type="SAM" id="MobiDB-lite"/>
    </source>
</evidence>
<dbReference type="InterPro" id="IPR043502">
    <property type="entry name" value="DNA/RNA_pol_sf"/>
</dbReference>
<evidence type="ECO:0000313" key="9">
    <source>
        <dbReference type="EMBL" id="GMF40216.1"/>
    </source>
</evidence>
<feature type="compositionally biased region" description="Basic and acidic residues" evidence="7">
    <location>
        <begin position="189"/>
        <end position="209"/>
    </location>
</feature>
<keyword evidence="4" id="KW-0255">Endonuclease</keyword>
<keyword evidence="10" id="KW-1185">Reference proteome</keyword>
<keyword evidence="5" id="KW-0378">Hydrolase</keyword>
<dbReference type="PANTHER" id="PTHR34072">
    <property type="entry name" value="ENZYMATIC POLYPROTEIN-RELATED"/>
    <property type="match status" value="1"/>
</dbReference>
<dbReference type="AlphaFoldDB" id="A0A9W7CS47"/>
<dbReference type="EMBL" id="BSXT01001231">
    <property type="protein sequence ID" value="GMF40216.1"/>
    <property type="molecule type" value="Genomic_DNA"/>
</dbReference>
<gene>
    <name evidence="9" type="ORF">Pfra01_001225400</name>
</gene>
<dbReference type="Pfam" id="PF17917">
    <property type="entry name" value="RT_RNaseH"/>
    <property type="match status" value="1"/>
</dbReference>
<evidence type="ECO:0000313" key="10">
    <source>
        <dbReference type="Proteomes" id="UP001165121"/>
    </source>
</evidence>
<name>A0A9W7CS47_9STRA</name>
<feature type="region of interest" description="Disordered" evidence="7">
    <location>
        <begin position="173"/>
        <end position="271"/>
    </location>
</feature>
<dbReference type="Proteomes" id="UP001165121">
    <property type="component" value="Unassembled WGS sequence"/>
</dbReference>
<evidence type="ECO:0000256" key="4">
    <source>
        <dbReference type="ARBA" id="ARBA00022759"/>
    </source>
</evidence>
<evidence type="ECO:0000256" key="2">
    <source>
        <dbReference type="ARBA" id="ARBA00022695"/>
    </source>
</evidence>
<comment type="caution">
    <text evidence="9">The sequence shown here is derived from an EMBL/GenBank/DDBJ whole genome shotgun (WGS) entry which is preliminary data.</text>
</comment>
<dbReference type="GO" id="GO:0003964">
    <property type="term" value="F:RNA-directed DNA polymerase activity"/>
    <property type="evidence" value="ECO:0007669"/>
    <property type="project" value="UniProtKB-KW"/>
</dbReference>
<evidence type="ECO:0000256" key="3">
    <source>
        <dbReference type="ARBA" id="ARBA00022722"/>
    </source>
</evidence>
<keyword evidence="6" id="KW-0695">RNA-directed DNA polymerase</keyword>
<keyword evidence="2" id="KW-0548">Nucleotidyltransferase</keyword>
<dbReference type="GO" id="GO:0004519">
    <property type="term" value="F:endonuclease activity"/>
    <property type="evidence" value="ECO:0007669"/>
    <property type="project" value="UniProtKB-KW"/>
</dbReference>
<accession>A0A9W7CS47</accession>
<dbReference type="SUPFAM" id="SSF56672">
    <property type="entry name" value="DNA/RNA polymerases"/>
    <property type="match status" value="1"/>
</dbReference>
<dbReference type="GO" id="GO:0016787">
    <property type="term" value="F:hydrolase activity"/>
    <property type="evidence" value="ECO:0007669"/>
    <property type="project" value="UniProtKB-KW"/>
</dbReference>
<dbReference type="InterPro" id="IPR041373">
    <property type="entry name" value="RT_RNaseH"/>
</dbReference>
<feature type="domain" description="Reverse transcriptase RNase H-like" evidence="8">
    <location>
        <begin position="8"/>
        <end position="73"/>
    </location>
</feature>
<dbReference type="PANTHER" id="PTHR34072:SF56">
    <property type="entry name" value="REVERSE TRANSCRIPTASE_RETROTRANSPOSON-DERIVED PROTEIN RNASE H-LIKE DOMAIN-CONTAINING PROTEIN"/>
    <property type="match status" value="1"/>
</dbReference>
<feature type="compositionally biased region" description="Low complexity" evidence="7">
    <location>
        <begin position="210"/>
        <end position="225"/>
    </location>
</feature>
<evidence type="ECO:0000259" key="8">
    <source>
        <dbReference type="Pfam" id="PF17917"/>
    </source>
</evidence>
<proteinExistence type="predicted"/>
<evidence type="ECO:0000256" key="5">
    <source>
        <dbReference type="ARBA" id="ARBA00022801"/>
    </source>
</evidence>
<keyword evidence="3" id="KW-0540">Nuclease</keyword>